<accession>A0A9W9YUJ7</accession>
<dbReference type="Pfam" id="PF18199">
    <property type="entry name" value="Dynein_C"/>
    <property type="match status" value="1"/>
</dbReference>
<dbReference type="Proteomes" id="UP001163046">
    <property type="component" value="Unassembled WGS sequence"/>
</dbReference>
<dbReference type="GO" id="GO:0045505">
    <property type="term" value="F:dynein intermediate chain binding"/>
    <property type="evidence" value="ECO:0007669"/>
    <property type="project" value="InterPro"/>
</dbReference>
<name>A0A9W9YUJ7_9CNID</name>
<reference evidence="3" key="1">
    <citation type="submission" date="2023-01" db="EMBL/GenBank/DDBJ databases">
        <title>Genome assembly of the deep-sea coral Lophelia pertusa.</title>
        <authorList>
            <person name="Herrera S."/>
            <person name="Cordes E."/>
        </authorList>
    </citation>
    <scope>NUCLEOTIDE SEQUENCE</scope>
    <source>
        <strain evidence="3">USNM1676648</strain>
        <tissue evidence="3">Polyp</tissue>
    </source>
</reference>
<evidence type="ECO:0000313" key="4">
    <source>
        <dbReference type="Proteomes" id="UP001163046"/>
    </source>
</evidence>
<organism evidence="3 4">
    <name type="scientific">Desmophyllum pertusum</name>
    <dbReference type="NCBI Taxonomy" id="174260"/>
    <lineage>
        <taxon>Eukaryota</taxon>
        <taxon>Metazoa</taxon>
        <taxon>Cnidaria</taxon>
        <taxon>Anthozoa</taxon>
        <taxon>Hexacorallia</taxon>
        <taxon>Scleractinia</taxon>
        <taxon>Caryophylliina</taxon>
        <taxon>Caryophylliidae</taxon>
        <taxon>Desmophyllum</taxon>
    </lineage>
</organism>
<dbReference type="EMBL" id="MU826899">
    <property type="protein sequence ID" value="KAJ7369606.1"/>
    <property type="molecule type" value="Genomic_DNA"/>
</dbReference>
<feature type="compositionally biased region" description="Polar residues" evidence="1">
    <location>
        <begin position="230"/>
        <end position="247"/>
    </location>
</feature>
<dbReference type="GO" id="GO:0004488">
    <property type="term" value="F:methylenetetrahydrofolate dehydrogenase (NADP+) activity"/>
    <property type="evidence" value="ECO:0007669"/>
    <property type="project" value="InterPro"/>
</dbReference>
<gene>
    <name evidence="3" type="primary">DNAH14_4</name>
    <name evidence="3" type="ORF">OS493_037632</name>
</gene>
<keyword evidence="4" id="KW-1185">Reference proteome</keyword>
<evidence type="ECO:0000256" key="1">
    <source>
        <dbReference type="SAM" id="MobiDB-lite"/>
    </source>
</evidence>
<dbReference type="OrthoDB" id="1845775at2759"/>
<dbReference type="InterPro" id="IPR041228">
    <property type="entry name" value="Dynein_C"/>
</dbReference>
<dbReference type="SUPFAM" id="SSF53223">
    <property type="entry name" value="Aminoacid dehydrogenase-like, N-terminal domain"/>
    <property type="match status" value="1"/>
</dbReference>
<dbReference type="InterPro" id="IPR046346">
    <property type="entry name" value="Aminoacid_DH-like_N_sf"/>
</dbReference>
<dbReference type="Gene3D" id="1.20.1270.280">
    <property type="match status" value="1"/>
</dbReference>
<dbReference type="InterPro" id="IPR026983">
    <property type="entry name" value="DHC"/>
</dbReference>
<comment type="caution">
    <text evidence="3">The sequence shown here is derived from an EMBL/GenBank/DDBJ whole genome shotgun (WGS) entry which is preliminary data.</text>
</comment>
<feature type="region of interest" description="Disordered" evidence="1">
    <location>
        <begin position="230"/>
        <end position="258"/>
    </location>
</feature>
<dbReference type="GO" id="GO:0030286">
    <property type="term" value="C:dynein complex"/>
    <property type="evidence" value="ECO:0007669"/>
    <property type="project" value="InterPro"/>
</dbReference>
<evidence type="ECO:0000259" key="2">
    <source>
        <dbReference type="Pfam" id="PF18199"/>
    </source>
</evidence>
<dbReference type="PANTHER" id="PTHR22878">
    <property type="entry name" value="DYNEIN HEAVY CHAIN 6, AXONEMAL-LIKE-RELATED"/>
    <property type="match status" value="1"/>
</dbReference>
<dbReference type="GO" id="GO:0007018">
    <property type="term" value="P:microtubule-based movement"/>
    <property type="evidence" value="ECO:0007669"/>
    <property type="project" value="InterPro"/>
</dbReference>
<feature type="domain" description="Dynein heavy chain C-terminal" evidence="2">
    <location>
        <begin position="64"/>
        <end position="218"/>
    </location>
</feature>
<protein>
    <submittedName>
        <fullName evidence="3">Dynein heavy chain 14</fullName>
    </submittedName>
</protein>
<proteinExistence type="predicted"/>
<dbReference type="AlphaFoldDB" id="A0A9W9YUJ7"/>
<evidence type="ECO:0000313" key="3">
    <source>
        <dbReference type="EMBL" id="KAJ7369606.1"/>
    </source>
</evidence>
<dbReference type="GO" id="GO:0051959">
    <property type="term" value="F:dynein light intermediate chain binding"/>
    <property type="evidence" value="ECO:0007669"/>
    <property type="project" value="InterPro"/>
</dbReference>
<dbReference type="PANTHER" id="PTHR22878:SF69">
    <property type="entry name" value="DYNEIN HEAVY CHAIN"/>
    <property type="match status" value="1"/>
</dbReference>
<sequence>MAEANLLLGKEVASEIRQKLKEDVAAIREENEAFKPGLAIVQIGDRSDSTVYIKSKVKAAEEVDTLSNKTNDDIVLDLVSDTLKYLPQRVDSTSDGLTAGLLDPRLGSVSPDRLRQMTQKKLSQDPLADHADQSVYVTVLRQEVNRFDRLLGIIHTSLSSLRLAVKGEVLMSEQLEEAYNALLCNRVPKAWEQRTNHANALGAWVDNLAKRVELLTAVWLDLVRKDKTSKSTGWSRESGVTSNTNAQPIIDGPCLATT</sequence>